<dbReference type="PROSITE" id="PS50931">
    <property type="entry name" value="HTH_LYSR"/>
    <property type="match status" value="1"/>
</dbReference>
<dbReference type="Pfam" id="PF03466">
    <property type="entry name" value="LysR_substrate"/>
    <property type="match status" value="1"/>
</dbReference>
<dbReference type="Proteomes" id="UP001324634">
    <property type="component" value="Chromosome"/>
</dbReference>
<keyword evidence="7" id="KW-1185">Reference proteome</keyword>
<dbReference type="Gene3D" id="1.10.10.10">
    <property type="entry name" value="Winged helix-like DNA-binding domain superfamily/Winged helix DNA-binding domain"/>
    <property type="match status" value="1"/>
</dbReference>
<gene>
    <name evidence="6" type="ORF">SOO65_11440</name>
</gene>
<name>A0AAX4HJA0_9BACT</name>
<dbReference type="InterPro" id="IPR036390">
    <property type="entry name" value="WH_DNA-bd_sf"/>
</dbReference>
<dbReference type="SUPFAM" id="SSF53850">
    <property type="entry name" value="Periplasmic binding protein-like II"/>
    <property type="match status" value="1"/>
</dbReference>
<dbReference type="RefSeq" id="WP_321389753.1">
    <property type="nucleotide sequence ID" value="NZ_CP139487.1"/>
</dbReference>
<proteinExistence type="inferred from homology"/>
<keyword evidence="4" id="KW-0804">Transcription</keyword>
<dbReference type="InterPro" id="IPR005119">
    <property type="entry name" value="LysR_subst-bd"/>
</dbReference>
<dbReference type="SUPFAM" id="SSF46785">
    <property type="entry name" value="Winged helix' DNA-binding domain"/>
    <property type="match status" value="1"/>
</dbReference>
<evidence type="ECO:0000256" key="4">
    <source>
        <dbReference type="ARBA" id="ARBA00023163"/>
    </source>
</evidence>
<evidence type="ECO:0000259" key="5">
    <source>
        <dbReference type="PROSITE" id="PS50931"/>
    </source>
</evidence>
<evidence type="ECO:0000313" key="6">
    <source>
        <dbReference type="EMBL" id="WPU63298.1"/>
    </source>
</evidence>
<dbReference type="InterPro" id="IPR000847">
    <property type="entry name" value="LysR_HTH_N"/>
</dbReference>
<evidence type="ECO:0000313" key="7">
    <source>
        <dbReference type="Proteomes" id="UP001324634"/>
    </source>
</evidence>
<dbReference type="PRINTS" id="PR00039">
    <property type="entry name" value="HTHLYSR"/>
</dbReference>
<dbReference type="PANTHER" id="PTHR30126">
    <property type="entry name" value="HTH-TYPE TRANSCRIPTIONAL REGULATOR"/>
    <property type="match status" value="1"/>
</dbReference>
<protein>
    <submittedName>
        <fullName evidence="6">LysR family transcriptional regulator</fullName>
    </submittedName>
</protein>
<keyword evidence="3" id="KW-0238">DNA-binding</keyword>
<dbReference type="Pfam" id="PF00126">
    <property type="entry name" value="HTH_1"/>
    <property type="match status" value="1"/>
</dbReference>
<evidence type="ECO:0000256" key="3">
    <source>
        <dbReference type="ARBA" id="ARBA00023125"/>
    </source>
</evidence>
<dbReference type="PANTHER" id="PTHR30126:SF40">
    <property type="entry name" value="HTH-TYPE TRANSCRIPTIONAL REGULATOR GLTR"/>
    <property type="match status" value="1"/>
</dbReference>
<organism evidence="6 7">
    <name type="scientific">Peredibacter starrii</name>
    <dbReference type="NCBI Taxonomy" id="28202"/>
    <lineage>
        <taxon>Bacteria</taxon>
        <taxon>Pseudomonadati</taxon>
        <taxon>Bdellovibrionota</taxon>
        <taxon>Bacteriovoracia</taxon>
        <taxon>Bacteriovoracales</taxon>
        <taxon>Bacteriovoracaceae</taxon>
        <taxon>Peredibacter</taxon>
    </lineage>
</organism>
<feature type="domain" description="HTH lysR-type" evidence="5">
    <location>
        <begin position="1"/>
        <end position="60"/>
    </location>
</feature>
<dbReference type="AlphaFoldDB" id="A0AAX4HJA0"/>
<dbReference type="InterPro" id="IPR036388">
    <property type="entry name" value="WH-like_DNA-bd_sf"/>
</dbReference>
<sequence>MKLSNLGLMAFHQCAVSLNVTIAAGKLGITQSALSQRLAALESELGVTLFIRDPKGLILTQEGARLLRYTQSSEGLENELLDEIRGSKELGGGIRIAGFSSVLRSMIIPSLSPFLRKHTKVHADFQSYEMQELPKVLLTGRADFIILDYEMNKKGILQENLGFEEYVVIESSKYKSPEDVYLDHGPDDNATESFFHFQKKSLPYRRSFMGDVYGIIEGVEEGLGRAVMSRHLVEDNKKVKILKGYKPYKRPVTLHYYERAFYPKLFQEIVQNLKGPA</sequence>
<keyword evidence="2" id="KW-0805">Transcription regulation</keyword>
<dbReference type="GO" id="GO:0003700">
    <property type="term" value="F:DNA-binding transcription factor activity"/>
    <property type="evidence" value="ECO:0007669"/>
    <property type="project" value="InterPro"/>
</dbReference>
<comment type="similarity">
    <text evidence="1">Belongs to the LysR transcriptional regulatory family.</text>
</comment>
<dbReference type="Gene3D" id="3.40.190.10">
    <property type="entry name" value="Periplasmic binding protein-like II"/>
    <property type="match status" value="1"/>
</dbReference>
<evidence type="ECO:0000256" key="1">
    <source>
        <dbReference type="ARBA" id="ARBA00009437"/>
    </source>
</evidence>
<evidence type="ECO:0000256" key="2">
    <source>
        <dbReference type="ARBA" id="ARBA00023015"/>
    </source>
</evidence>
<dbReference type="KEGG" id="psti:SOO65_11440"/>
<dbReference type="EMBL" id="CP139487">
    <property type="protein sequence ID" value="WPU63298.1"/>
    <property type="molecule type" value="Genomic_DNA"/>
</dbReference>
<reference evidence="6 7" key="1">
    <citation type="submission" date="2023-11" db="EMBL/GenBank/DDBJ databases">
        <title>Peredibacter starrii A3.12.</title>
        <authorList>
            <person name="Mitchell R.J."/>
        </authorList>
    </citation>
    <scope>NUCLEOTIDE SEQUENCE [LARGE SCALE GENOMIC DNA]</scope>
    <source>
        <strain evidence="6 7">A3.12</strain>
    </source>
</reference>
<accession>A0AAX4HJA0</accession>
<dbReference type="GO" id="GO:0000976">
    <property type="term" value="F:transcription cis-regulatory region binding"/>
    <property type="evidence" value="ECO:0007669"/>
    <property type="project" value="TreeGrafter"/>
</dbReference>